<evidence type="ECO:0000313" key="1">
    <source>
        <dbReference type="WBParaSite" id="MCU_010636-RA"/>
    </source>
</evidence>
<accession>A0A5K3FR23</accession>
<sequence length="52" mass="6127">MFKRKQLPIFHGIYDHILDCACILPLIDLQLLRALMQKKKGLCCHLEPRTLH</sequence>
<proteinExistence type="predicted"/>
<protein>
    <submittedName>
        <fullName evidence="1">Uncharacterized protein</fullName>
    </submittedName>
</protein>
<reference evidence="1" key="1">
    <citation type="submission" date="2019-11" db="UniProtKB">
        <authorList>
            <consortium name="WormBaseParasite"/>
        </authorList>
    </citation>
    <scope>IDENTIFICATION</scope>
</reference>
<dbReference type="AlphaFoldDB" id="A0A5K3FR23"/>
<organism evidence="1">
    <name type="scientific">Mesocestoides corti</name>
    <name type="common">Flatworm</name>
    <dbReference type="NCBI Taxonomy" id="53468"/>
    <lineage>
        <taxon>Eukaryota</taxon>
        <taxon>Metazoa</taxon>
        <taxon>Spiralia</taxon>
        <taxon>Lophotrochozoa</taxon>
        <taxon>Platyhelminthes</taxon>
        <taxon>Cestoda</taxon>
        <taxon>Eucestoda</taxon>
        <taxon>Cyclophyllidea</taxon>
        <taxon>Mesocestoididae</taxon>
        <taxon>Mesocestoides</taxon>
    </lineage>
</organism>
<name>A0A5K3FR23_MESCO</name>
<dbReference type="WBParaSite" id="MCU_010636-RA">
    <property type="protein sequence ID" value="MCU_010636-RA"/>
    <property type="gene ID" value="MCU_010636"/>
</dbReference>